<keyword evidence="4" id="KW-0694">RNA-binding</keyword>
<evidence type="ECO:0000256" key="3">
    <source>
        <dbReference type="ARBA" id="ARBA00022691"/>
    </source>
</evidence>
<proteinExistence type="predicted"/>
<organism evidence="6">
    <name type="scientific">marine metagenome</name>
    <dbReference type="NCBI Taxonomy" id="408172"/>
    <lineage>
        <taxon>unclassified sequences</taxon>
        <taxon>metagenomes</taxon>
        <taxon>ecological metagenomes</taxon>
    </lineage>
</organism>
<dbReference type="InterPro" id="IPR054728">
    <property type="entry name" value="RsmB-like_ferredoxin"/>
</dbReference>
<name>A0A381R0K9_9ZZZZ</name>
<dbReference type="Pfam" id="PF22458">
    <property type="entry name" value="RsmF-B_ferredox"/>
    <property type="match status" value="1"/>
</dbReference>
<dbReference type="GO" id="GO:0006355">
    <property type="term" value="P:regulation of DNA-templated transcription"/>
    <property type="evidence" value="ECO:0007669"/>
    <property type="project" value="InterPro"/>
</dbReference>
<dbReference type="SUPFAM" id="SSF48013">
    <property type="entry name" value="NusB-like"/>
    <property type="match status" value="1"/>
</dbReference>
<dbReference type="Gene3D" id="1.10.940.10">
    <property type="entry name" value="NusB-like"/>
    <property type="match status" value="1"/>
</dbReference>
<feature type="domain" description="SAM-dependent MTase RsmB/NOP-type" evidence="5">
    <location>
        <begin position="166"/>
        <end position="437"/>
    </location>
</feature>
<dbReference type="CDD" id="cd02440">
    <property type="entry name" value="AdoMet_MTases"/>
    <property type="match status" value="1"/>
</dbReference>
<dbReference type="InterPro" id="IPR029063">
    <property type="entry name" value="SAM-dependent_MTases_sf"/>
</dbReference>
<dbReference type="InterPro" id="IPR001678">
    <property type="entry name" value="MeTrfase_RsmB-F_NOP2_dom"/>
</dbReference>
<dbReference type="Gene3D" id="3.30.70.1170">
    <property type="entry name" value="Sun protein, domain 3"/>
    <property type="match status" value="1"/>
</dbReference>
<dbReference type="GO" id="GO:0001510">
    <property type="term" value="P:RNA methylation"/>
    <property type="evidence" value="ECO:0007669"/>
    <property type="project" value="InterPro"/>
</dbReference>
<evidence type="ECO:0000256" key="4">
    <source>
        <dbReference type="ARBA" id="ARBA00022884"/>
    </source>
</evidence>
<keyword evidence="3" id="KW-0949">S-adenosyl-L-methionine</keyword>
<sequence length="439" mass="50922">MDARLLSFEILLEFEKSKRWLRNVRNDYFGIKPTPRLVRERTTVLTNEVVKWQRLLDTIINTNLHKPLVKLKFPVRNLLRLGVYELLMDEFSPDYAVVDSYVKLSRRNIGPHITGLINAVLRKISGSGKYVFNGKFPENIAVGLSYPNWLVEKWGTYYGMDDTIRLCEYFNGPSQMMVRRNWLKIEHDVLVQKLLDDKIHVKRFPLTEYYYIVEKGAGLLLKHQLFQKGLISVQDRAAGAVVELLNPKPGETVLDVCAAPGTKTFYIAEMMQGTGSLIATDNSERRMKLCEQDSMRHNQTWIKWKINDAAKDVFPKADRVLIDAPCSGTGTIGKKSEIRWRRKLNQLQEFKMQQLKILINVSNYVKDGGILCYATCSLEKEENWDVIKAFLKLNNRYKIDTSDHYLPKKWFKKPGVMETFPPRDKVIGMFAVRLRHIGK</sequence>
<reference evidence="6" key="1">
    <citation type="submission" date="2018-05" db="EMBL/GenBank/DDBJ databases">
        <authorList>
            <person name="Lanie J.A."/>
            <person name="Ng W.-L."/>
            <person name="Kazmierczak K.M."/>
            <person name="Andrzejewski T.M."/>
            <person name="Davidsen T.M."/>
            <person name="Wayne K.J."/>
            <person name="Tettelin H."/>
            <person name="Glass J.I."/>
            <person name="Rusch D."/>
            <person name="Podicherti R."/>
            <person name="Tsui H.-C.T."/>
            <person name="Winkler M.E."/>
        </authorList>
    </citation>
    <scope>NUCLEOTIDE SEQUENCE</scope>
</reference>
<evidence type="ECO:0000256" key="1">
    <source>
        <dbReference type="ARBA" id="ARBA00022603"/>
    </source>
</evidence>
<dbReference type="Pfam" id="PF01029">
    <property type="entry name" value="NusB"/>
    <property type="match status" value="1"/>
</dbReference>
<dbReference type="NCBIfam" id="NF011494">
    <property type="entry name" value="PRK14902.1"/>
    <property type="match status" value="1"/>
</dbReference>
<dbReference type="InterPro" id="IPR006027">
    <property type="entry name" value="NusB_RsmB_TIM44"/>
</dbReference>
<evidence type="ECO:0000313" key="6">
    <source>
        <dbReference type="EMBL" id="SUZ83223.1"/>
    </source>
</evidence>
<dbReference type="GO" id="GO:0008173">
    <property type="term" value="F:RNA methyltransferase activity"/>
    <property type="evidence" value="ECO:0007669"/>
    <property type="project" value="InterPro"/>
</dbReference>
<dbReference type="Gene3D" id="3.40.50.150">
    <property type="entry name" value="Vaccinia Virus protein VP39"/>
    <property type="match status" value="1"/>
</dbReference>
<evidence type="ECO:0000259" key="5">
    <source>
        <dbReference type="PROSITE" id="PS51686"/>
    </source>
</evidence>
<dbReference type="SUPFAM" id="SSF53335">
    <property type="entry name" value="S-adenosyl-L-methionine-dependent methyltransferases"/>
    <property type="match status" value="1"/>
</dbReference>
<dbReference type="PANTHER" id="PTHR22807">
    <property type="entry name" value="NOP2 YEAST -RELATED NOL1/NOP2/FMU SUN DOMAIN-CONTAINING"/>
    <property type="match status" value="1"/>
</dbReference>
<dbReference type="GO" id="GO:0003723">
    <property type="term" value="F:RNA binding"/>
    <property type="evidence" value="ECO:0007669"/>
    <property type="project" value="UniProtKB-KW"/>
</dbReference>
<evidence type="ECO:0000256" key="2">
    <source>
        <dbReference type="ARBA" id="ARBA00022679"/>
    </source>
</evidence>
<dbReference type="InterPro" id="IPR049560">
    <property type="entry name" value="MeTrfase_RsmB-F_NOP2_cat"/>
</dbReference>
<dbReference type="InterPro" id="IPR035926">
    <property type="entry name" value="NusB-like_sf"/>
</dbReference>
<dbReference type="PROSITE" id="PS51686">
    <property type="entry name" value="SAM_MT_RSMB_NOP"/>
    <property type="match status" value="1"/>
</dbReference>
<keyword evidence="1" id="KW-0489">Methyltransferase</keyword>
<keyword evidence="2" id="KW-0808">Transferase</keyword>
<protein>
    <recommendedName>
        <fullName evidence="5">SAM-dependent MTase RsmB/NOP-type domain-containing protein</fullName>
    </recommendedName>
</protein>
<dbReference type="PANTHER" id="PTHR22807:SF53">
    <property type="entry name" value="RIBOSOMAL RNA SMALL SUBUNIT METHYLTRANSFERASE B-RELATED"/>
    <property type="match status" value="1"/>
</dbReference>
<gene>
    <name evidence="6" type="ORF">METZ01_LOCUS36077</name>
</gene>
<accession>A0A381R0K9</accession>
<dbReference type="InterPro" id="IPR023267">
    <property type="entry name" value="RCMT"/>
</dbReference>
<dbReference type="EMBL" id="UINC01001541">
    <property type="protein sequence ID" value="SUZ83223.1"/>
    <property type="molecule type" value="Genomic_DNA"/>
</dbReference>
<dbReference type="PRINTS" id="PR02008">
    <property type="entry name" value="RCMTFAMILY"/>
</dbReference>
<dbReference type="Pfam" id="PF01189">
    <property type="entry name" value="Methyltr_RsmB-F"/>
    <property type="match status" value="1"/>
</dbReference>
<dbReference type="AlphaFoldDB" id="A0A381R0K9"/>